<name>A0ABV0BCK0_9SPHN</name>
<dbReference type="EMBL" id="JBDIZK010000011">
    <property type="protein sequence ID" value="MEN3748965.1"/>
    <property type="molecule type" value="Genomic_DNA"/>
</dbReference>
<evidence type="ECO:0000313" key="2">
    <source>
        <dbReference type="Proteomes" id="UP001427805"/>
    </source>
</evidence>
<comment type="caution">
    <text evidence="1">The sequence shown here is derived from an EMBL/GenBank/DDBJ whole genome shotgun (WGS) entry which is preliminary data.</text>
</comment>
<dbReference type="SUPFAM" id="SSF48452">
    <property type="entry name" value="TPR-like"/>
    <property type="match status" value="1"/>
</dbReference>
<dbReference type="PANTHER" id="PTHR35807">
    <property type="entry name" value="TRANSCRIPTIONAL REGULATOR REDD-RELATED"/>
    <property type="match status" value="1"/>
</dbReference>
<protein>
    <submittedName>
        <fullName evidence="1">Uncharacterized protein</fullName>
    </submittedName>
</protein>
<proteinExistence type="predicted"/>
<dbReference type="Proteomes" id="UP001427805">
    <property type="component" value="Unassembled WGS sequence"/>
</dbReference>
<dbReference type="Gene3D" id="1.10.10.10">
    <property type="entry name" value="Winged helix-like DNA-binding domain superfamily/Winged helix DNA-binding domain"/>
    <property type="match status" value="1"/>
</dbReference>
<dbReference type="InterPro" id="IPR036388">
    <property type="entry name" value="WH-like_DNA-bd_sf"/>
</dbReference>
<dbReference type="SUPFAM" id="SSF46894">
    <property type="entry name" value="C-terminal effector domain of the bipartite response regulators"/>
    <property type="match status" value="1"/>
</dbReference>
<evidence type="ECO:0000313" key="1">
    <source>
        <dbReference type="EMBL" id="MEN3748965.1"/>
    </source>
</evidence>
<organism evidence="1 2">
    <name type="scientific">Sphingomonas rustica</name>
    <dbReference type="NCBI Taxonomy" id="3103142"/>
    <lineage>
        <taxon>Bacteria</taxon>
        <taxon>Pseudomonadati</taxon>
        <taxon>Pseudomonadota</taxon>
        <taxon>Alphaproteobacteria</taxon>
        <taxon>Sphingomonadales</taxon>
        <taxon>Sphingomonadaceae</taxon>
        <taxon>Sphingomonas</taxon>
    </lineage>
</organism>
<dbReference type="InterPro" id="IPR011990">
    <property type="entry name" value="TPR-like_helical_dom_sf"/>
</dbReference>
<dbReference type="Gene3D" id="1.25.40.10">
    <property type="entry name" value="Tetratricopeptide repeat domain"/>
    <property type="match status" value="1"/>
</dbReference>
<dbReference type="PANTHER" id="PTHR35807:SF1">
    <property type="entry name" value="TRANSCRIPTIONAL REGULATOR REDD"/>
    <property type="match status" value="1"/>
</dbReference>
<dbReference type="RefSeq" id="WP_346248009.1">
    <property type="nucleotide sequence ID" value="NZ_JBDIZK010000011.1"/>
</dbReference>
<dbReference type="InterPro" id="IPR016032">
    <property type="entry name" value="Sig_transdc_resp-reg_C-effctor"/>
</dbReference>
<sequence>MTRYRLNLVGPFGLFAPEGRRIEISSQKGMALFALVVVAPGGVRSRRKLESMLWGSRGQKQAQDSLRRELSNLRGLLAASDAGHLLITETKRVAVAIDRIDVDIFTLGLGPPDRRTRRADFLEGLDLPDCDEFEDWLRDERERVRAMIELDMPEPAAAASTSEVFGGTVPHAEEALAEAAPRLPPKPSLAVLPFQVVDDAGQAWLGAGIADEVSVCLSAFPQLFIVSSNAARLLAEQEVARPEIGRRLGVRYLLEGSVLRDAGQLRVSVALVEAAGGEQMWAGSFIGEADGSFTLQNQIAERIAPQIWSRVDHAERQRGLRWIGPVSGDYERYWRANAVSRSWDRESIAEAIALSMELVETDPTCPWATSLAAYCNSIDWMLHHSPDREAVLRRAILYYQAAMRYGADNVEALGYCAGTLVNIRGDMDMADRIIASALHLLPSHQPALFWGGWVDVVRGEPARATERLELALRINPLSGVQGQTLTGIGYAALQQGDPHRALRLLIEADRATADFPPTHLGLCVAAQLAGQDALARSLARPLLDGGGLQLIDMLRREQDRLLFTHALEAAVRG</sequence>
<keyword evidence="2" id="KW-1185">Reference proteome</keyword>
<reference evidence="1 2" key="1">
    <citation type="submission" date="2024-05" db="EMBL/GenBank/DDBJ databases">
        <title>Sphingomonas sp. HF-S3 16S ribosomal RNA gene Genome sequencing and assembly.</title>
        <authorList>
            <person name="Lee H."/>
        </authorList>
    </citation>
    <scope>NUCLEOTIDE SEQUENCE [LARGE SCALE GENOMIC DNA]</scope>
    <source>
        <strain evidence="1 2">HF-S3</strain>
    </source>
</reference>
<gene>
    <name evidence="1" type="ORF">TPR58_17450</name>
</gene>
<dbReference type="InterPro" id="IPR051677">
    <property type="entry name" value="AfsR-DnrI-RedD_regulator"/>
</dbReference>
<accession>A0ABV0BCK0</accession>